<reference evidence="1" key="2">
    <citation type="submission" date="2011-02" db="EMBL/GenBank/DDBJ databases">
        <authorList>
            <person name="MacLean D."/>
        </authorList>
    </citation>
    <scope>NUCLEOTIDE SEQUENCE</scope>
</reference>
<accession>F0WR61</accession>
<dbReference type="AlphaFoldDB" id="F0WR61"/>
<dbReference type="HOGENOM" id="CLU_2890444_0_0_1"/>
<protein>
    <submittedName>
        <fullName evidence="1">AlNc14C208G8869 protein</fullName>
    </submittedName>
</protein>
<name>F0WR61_9STRA</name>
<dbReference type="EMBL" id="FR824253">
    <property type="protein sequence ID" value="CCA23821.1"/>
    <property type="molecule type" value="Genomic_DNA"/>
</dbReference>
<evidence type="ECO:0000313" key="1">
    <source>
        <dbReference type="EMBL" id="CCA23821.1"/>
    </source>
</evidence>
<sequence>MEKAAPVFEEEMNRLRERIYEELQDAITNVQIINQNLAHLNEVGDDIVSITSIWVKFLRNTTN</sequence>
<gene>
    <name evidence="1" type="primary">AlNc14C208G8869</name>
    <name evidence="1" type="ORF">ALNC14_099650</name>
</gene>
<proteinExistence type="predicted"/>
<organism evidence="1">
    <name type="scientific">Albugo laibachii Nc14</name>
    <dbReference type="NCBI Taxonomy" id="890382"/>
    <lineage>
        <taxon>Eukaryota</taxon>
        <taxon>Sar</taxon>
        <taxon>Stramenopiles</taxon>
        <taxon>Oomycota</taxon>
        <taxon>Peronosporomycetes</taxon>
        <taxon>Albuginales</taxon>
        <taxon>Albuginaceae</taxon>
        <taxon>Albugo</taxon>
    </lineage>
</organism>
<reference evidence="1" key="1">
    <citation type="journal article" date="2011" name="PLoS Biol.">
        <title>Gene gain and loss during evolution of obligate parasitism in the white rust pathogen of Arabidopsis thaliana.</title>
        <authorList>
            <person name="Kemen E."/>
            <person name="Gardiner A."/>
            <person name="Schultz-Larsen T."/>
            <person name="Kemen A.C."/>
            <person name="Balmuth A.L."/>
            <person name="Robert-Seilaniantz A."/>
            <person name="Bailey K."/>
            <person name="Holub E."/>
            <person name="Studholme D.J."/>
            <person name="Maclean D."/>
            <person name="Jones J.D."/>
        </authorList>
    </citation>
    <scope>NUCLEOTIDE SEQUENCE</scope>
</reference>